<comment type="caution">
    <text evidence="1">The sequence shown here is derived from an EMBL/GenBank/DDBJ whole genome shotgun (WGS) entry which is preliminary data.</text>
</comment>
<reference evidence="1 2" key="1">
    <citation type="journal article" date="2023" name="Science">
        <title>Complex scaffold remodeling in plant triterpene biosynthesis.</title>
        <authorList>
            <person name="De La Pena R."/>
            <person name="Hodgson H."/>
            <person name="Liu J.C."/>
            <person name="Stephenson M.J."/>
            <person name="Martin A.C."/>
            <person name="Owen C."/>
            <person name="Harkess A."/>
            <person name="Leebens-Mack J."/>
            <person name="Jimenez L.E."/>
            <person name="Osbourn A."/>
            <person name="Sattely E.S."/>
        </authorList>
    </citation>
    <scope>NUCLEOTIDE SEQUENCE [LARGE SCALE GENOMIC DNA]</scope>
    <source>
        <strain evidence="2">cv. JPN11</strain>
        <tissue evidence="1">Leaf</tissue>
    </source>
</reference>
<protein>
    <submittedName>
        <fullName evidence="1">Receptor-like protein kinase</fullName>
    </submittedName>
</protein>
<sequence>MASYRLYVSLFLFFIHYIPLSLAQLELQYHDCYKNNGKYVTNSTYQRNLNHLLNSLTDNTSKYGFYNLSYGQNPDNVYATALCRPDMEPDSCRNCIDLATKNIASICPNDNVGIAGYDDRGYNTCMLRYANYNIFGLMENAPYFFVYALSNISEDIVGVFNQTRERLLNRLINEAAARSSPNKYATGEEPYSTIGSIYGLVQCTPELSVTDCKKCLNDTTKLMSQCCDRRQGGRVINPSCSFRYETNKFFKQSITTRPSPPITTPPPQPRTTPPSPPDTPTSKGKKNHTVIIIVVISVVAFMILIISIGIFLRPRNRKKEDKNMEDIISAESLQFDFSTIRVATDDFSNANKLGQGGFGSVYKGMLSSGQQIAVKRLSKNSKQGELEFKNEVVLVARLQHRNLVRLLGFCLERKERILVYEFVPNASLDHFIFNPINRENLNWETRYKIVEGVARGLLYLHEDSRFRIIHRDLKASNVLLDSDMNPKISDFGMAKLFEMDQTHSDTNRVVGTFGYMAPEYVMHGRYSVKSDIFSFGVLVLEIVSGQKRSSFGNEEETEDLLTYAWRNWNEGAALNLIDPNMRTGPTSEMMKCIHIGLLCVQEGISDRPSMATVVNMLNSETITLVAPSKPGFFMKSSVIPEISSSQEHDSASNELDEDRIGTVPSSRNEASITELTPR</sequence>
<keyword evidence="2" id="KW-1185">Reference proteome</keyword>
<evidence type="ECO:0000313" key="1">
    <source>
        <dbReference type="EMBL" id="KAJ4703266.1"/>
    </source>
</evidence>
<gene>
    <name evidence="1" type="ORF">OWV82_023194</name>
</gene>
<organism evidence="1 2">
    <name type="scientific">Melia azedarach</name>
    <name type="common">Chinaberry tree</name>
    <dbReference type="NCBI Taxonomy" id="155640"/>
    <lineage>
        <taxon>Eukaryota</taxon>
        <taxon>Viridiplantae</taxon>
        <taxon>Streptophyta</taxon>
        <taxon>Embryophyta</taxon>
        <taxon>Tracheophyta</taxon>
        <taxon>Spermatophyta</taxon>
        <taxon>Magnoliopsida</taxon>
        <taxon>eudicotyledons</taxon>
        <taxon>Gunneridae</taxon>
        <taxon>Pentapetalae</taxon>
        <taxon>rosids</taxon>
        <taxon>malvids</taxon>
        <taxon>Sapindales</taxon>
        <taxon>Meliaceae</taxon>
        <taxon>Melia</taxon>
    </lineage>
</organism>
<dbReference type="EMBL" id="CM051406">
    <property type="protein sequence ID" value="KAJ4703266.1"/>
    <property type="molecule type" value="Genomic_DNA"/>
</dbReference>
<evidence type="ECO:0000313" key="2">
    <source>
        <dbReference type="Proteomes" id="UP001164539"/>
    </source>
</evidence>
<dbReference type="Proteomes" id="UP001164539">
    <property type="component" value="Chromosome 13"/>
</dbReference>
<name>A0ACC1WVN3_MELAZ</name>
<accession>A0ACC1WVN3</accession>
<proteinExistence type="predicted"/>